<gene>
    <name evidence="1" type="ORF">RFULGI_LOCUS11596</name>
</gene>
<protein>
    <submittedName>
        <fullName evidence="1">15373_t:CDS:1</fullName>
    </submittedName>
</protein>
<evidence type="ECO:0000313" key="1">
    <source>
        <dbReference type="EMBL" id="CAG8723119.1"/>
    </source>
</evidence>
<dbReference type="EMBL" id="CAJVPZ010025644">
    <property type="protein sequence ID" value="CAG8723119.1"/>
    <property type="molecule type" value="Genomic_DNA"/>
</dbReference>
<proteinExistence type="predicted"/>
<dbReference type="AlphaFoldDB" id="A0A9N9NCS3"/>
<reference evidence="1" key="1">
    <citation type="submission" date="2021-06" db="EMBL/GenBank/DDBJ databases">
        <authorList>
            <person name="Kallberg Y."/>
            <person name="Tangrot J."/>
            <person name="Rosling A."/>
        </authorList>
    </citation>
    <scope>NUCLEOTIDE SEQUENCE</scope>
    <source>
        <strain evidence="1">IN212</strain>
    </source>
</reference>
<accession>A0A9N9NCS3</accession>
<organism evidence="1 2">
    <name type="scientific">Racocetra fulgida</name>
    <dbReference type="NCBI Taxonomy" id="60492"/>
    <lineage>
        <taxon>Eukaryota</taxon>
        <taxon>Fungi</taxon>
        <taxon>Fungi incertae sedis</taxon>
        <taxon>Mucoromycota</taxon>
        <taxon>Glomeromycotina</taxon>
        <taxon>Glomeromycetes</taxon>
        <taxon>Diversisporales</taxon>
        <taxon>Gigasporaceae</taxon>
        <taxon>Racocetra</taxon>
    </lineage>
</organism>
<dbReference type="Proteomes" id="UP000789396">
    <property type="component" value="Unassembled WGS sequence"/>
</dbReference>
<feature type="non-terminal residue" evidence="1">
    <location>
        <position position="1"/>
    </location>
</feature>
<sequence>EKFYLIEPGCYDSWGRTLDVLVTFRIEDESWTRRYSPFPDGTNAYYKVCGFSDVLYKQGSPKGTKKSLEVVE</sequence>
<dbReference type="OrthoDB" id="2391367at2759"/>
<evidence type="ECO:0000313" key="2">
    <source>
        <dbReference type="Proteomes" id="UP000789396"/>
    </source>
</evidence>
<keyword evidence="2" id="KW-1185">Reference proteome</keyword>
<comment type="caution">
    <text evidence="1">The sequence shown here is derived from an EMBL/GenBank/DDBJ whole genome shotgun (WGS) entry which is preliminary data.</text>
</comment>
<name>A0A9N9NCS3_9GLOM</name>